<feature type="transmembrane region" description="Helical" evidence="1">
    <location>
        <begin position="106"/>
        <end position="123"/>
    </location>
</feature>
<keyword evidence="1" id="KW-1133">Transmembrane helix</keyword>
<sequence>MDSGRRGRNLRIGDPEREQAMKLLGEHFSAGRLEIHEYDERCQQIAQARFGSQLDALFDDLPEPRPRTGEPAPVASARPPAVAGKAVLAVGAVVLLVFLVVVARQFGLILLLPLVAVFLFTRYRR</sequence>
<gene>
    <name evidence="3" type="ORF">ACFQRI_08435</name>
</gene>
<evidence type="ECO:0000313" key="3">
    <source>
        <dbReference type="EMBL" id="MFC7341440.1"/>
    </source>
</evidence>
<reference evidence="4" key="1">
    <citation type="journal article" date="2019" name="Int. J. Syst. Evol. Microbiol.">
        <title>The Global Catalogue of Microorganisms (GCM) 10K type strain sequencing project: providing services to taxonomists for standard genome sequencing and annotation.</title>
        <authorList>
            <consortium name="The Broad Institute Genomics Platform"/>
            <consortium name="The Broad Institute Genome Sequencing Center for Infectious Disease"/>
            <person name="Wu L."/>
            <person name="Ma J."/>
        </authorList>
    </citation>
    <scope>NUCLEOTIDE SEQUENCE [LARGE SCALE GENOMIC DNA]</scope>
    <source>
        <strain evidence="4">WLHS5</strain>
    </source>
</reference>
<dbReference type="EMBL" id="JBHTCJ010000003">
    <property type="protein sequence ID" value="MFC7341440.1"/>
    <property type="molecule type" value="Genomic_DNA"/>
</dbReference>
<evidence type="ECO:0000313" key="4">
    <source>
        <dbReference type="Proteomes" id="UP001596504"/>
    </source>
</evidence>
<keyword evidence="1" id="KW-0472">Membrane</keyword>
<keyword evidence="4" id="KW-1185">Reference proteome</keyword>
<feature type="transmembrane region" description="Helical" evidence="1">
    <location>
        <begin position="82"/>
        <end position="100"/>
    </location>
</feature>
<dbReference type="Pfam" id="PF08044">
    <property type="entry name" value="DUF1707"/>
    <property type="match status" value="1"/>
</dbReference>
<proteinExistence type="predicted"/>
<dbReference type="InterPro" id="IPR012551">
    <property type="entry name" value="DUF1707_SHOCT-like"/>
</dbReference>
<accession>A0ABW2LII6</accession>
<name>A0ABW2LII6_9PSEU</name>
<dbReference type="Proteomes" id="UP001596504">
    <property type="component" value="Unassembled WGS sequence"/>
</dbReference>
<keyword evidence="1" id="KW-0812">Transmembrane</keyword>
<evidence type="ECO:0000256" key="1">
    <source>
        <dbReference type="SAM" id="Phobius"/>
    </source>
</evidence>
<comment type="caution">
    <text evidence="3">The sequence shown here is derived from an EMBL/GenBank/DDBJ whole genome shotgun (WGS) entry which is preliminary data.</text>
</comment>
<evidence type="ECO:0000259" key="2">
    <source>
        <dbReference type="Pfam" id="PF08044"/>
    </source>
</evidence>
<organism evidence="3 4">
    <name type="scientific">Saccharopolyspora griseoalba</name>
    <dbReference type="NCBI Taxonomy" id="1431848"/>
    <lineage>
        <taxon>Bacteria</taxon>
        <taxon>Bacillati</taxon>
        <taxon>Actinomycetota</taxon>
        <taxon>Actinomycetes</taxon>
        <taxon>Pseudonocardiales</taxon>
        <taxon>Pseudonocardiaceae</taxon>
        <taxon>Saccharopolyspora</taxon>
    </lineage>
</organism>
<feature type="domain" description="DUF1707" evidence="2">
    <location>
        <begin position="10"/>
        <end position="62"/>
    </location>
</feature>
<protein>
    <submittedName>
        <fullName evidence="3">DUF1707 domain-containing protein</fullName>
    </submittedName>
</protein>
<dbReference type="RefSeq" id="WP_380666289.1">
    <property type="nucleotide sequence ID" value="NZ_JBHTCJ010000003.1"/>
</dbReference>